<reference evidence="2 3" key="1">
    <citation type="journal article" date="2015" name="Parasitol. Res.">
        <title>Viruses in close associations with free-living amoebae.</title>
        <authorList>
            <person name="Scheid P."/>
        </authorList>
    </citation>
    <scope>NUCLEOTIDE SEQUENCE [LARGE SCALE GENOMIC DNA]</scope>
    <source>
        <strain evidence="2">KlaHel</strain>
    </source>
</reference>
<evidence type="ECO:0000259" key="1">
    <source>
        <dbReference type="Pfam" id="PF19166"/>
    </source>
</evidence>
<sequence length="441" mass="48615">MTDRASTMPHRLGIMCARLRIWRIVPPRPTPSTAALLTRLMHDALMLSCHTDAEAWTRVADVYVPFYETLLAIEAVEPGCVPDRHDLPTPASACVLYQQFAADSPWRHMTEDDRVAAWRSTARLDLGIGTDVMVRTALSLYNLAAFCARAARERQVLVKDDTRLPPTQTDFTDGAFLVVSRPHPQGGRTVALFTGSSEPTWLMRLADNHTCTSLYHGQAPHAFWSDCCDTQAVRRKGTLCGALLGLAARLVALGGLDLIGLRRIATDHDLPAPVAIALYDDRRGIYQHRDPSGKVRRWTDSADDDPWMPGKGLHYGMLLSWPRLDALLACTPSMLAVMRWFAATRRLDHKAARVLAQTATVTTIHAPMQRLDGETRKLFAAYAVLDSCDEADPRRLVDIAGAFGIDARAATYRADPALLGADIGVAIVNEYASRSSDFAFL</sequence>
<dbReference type="GeneID" id="23462212"/>
<dbReference type="RefSeq" id="YP_009119530.1">
    <property type="nucleotide sequence ID" value="NC_026440.1"/>
</dbReference>
<dbReference type="EMBL" id="KP136319">
    <property type="protein sequence ID" value="AJF97295.1"/>
    <property type="molecule type" value="Genomic_DNA"/>
</dbReference>
<feature type="domain" description="DUF5848" evidence="1">
    <location>
        <begin position="36"/>
        <end position="94"/>
    </location>
</feature>
<dbReference type="KEGG" id="vg:23462212"/>
<accession>A0A0B5J6C3</accession>
<evidence type="ECO:0000313" key="3">
    <source>
        <dbReference type="Proteomes" id="UP000202511"/>
    </source>
</evidence>
<dbReference type="Proteomes" id="UP000202511">
    <property type="component" value="Segment"/>
</dbReference>
<protein>
    <recommendedName>
        <fullName evidence="1">DUF5848 domain-containing protein</fullName>
    </recommendedName>
</protein>
<dbReference type="Pfam" id="PF19166">
    <property type="entry name" value="DUF5848"/>
    <property type="match status" value="1"/>
</dbReference>
<proteinExistence type="predicted"/>
<evidence type="ECO:0000313" key="2">
    <source>
        <dbReference type="EMBL" id="AJF97295.1"/>
    </source>
</evidence>
<organism evidence="2 3">
    <name type="scientific">Pandoravirus inopinatum</name>
    <dbReference type="NCBI Taxonomy" id="1605721"/>
    <lineage>
        <taxon>Viruses</taxon>
        <taxon>Pandoravirus</taxon>
    </lineage>
</organism>
<name>A0A0B5J6C3_9VIRU</name>
<dbReference type="InterPro" id="IPR043884">
    <property type="entry name" value="DUF5848"/>
</dbReference>